<dbReference type="GO" id="GO:0008080">
    <property type="term" value="F:N-acetyltransferase activity"/>
    <property type="evidence" value="ECO:0007669"/>
    <property type="project" value="TreeGrafter"/>
</dbReference>
<proteinExistence type="predicted"/>
<name>H2ARE7_KAZAF</name>
<evidence type="ECO:0008006" key="3">
    <source>
        <dbReference type="Google" id="ProtNLM"/>
    </source>
</evidence>
<dbReference type="InParanoid" id="H2ARE7"/>
<protein>
    <recommendedName>
        <fullName evidence="3">Alcohol acetyltransferase</fullName>
    </recommendedName>
</protein>
<dbReference type="FunCoup" id="H2ARE7">
    <property type="interactions" value="3"/>
</dbReference>
<dbReference type="eggNOG" id="ENOG502QWRD">
    <property type="taxonomic scope" value="Eukaryota"/>
</dbReference>
<dbReference type="PANTHER" id="PTHR28037:SF2">
    <property type="entry name" value="ACR018CP"/>
    <property type="match status" value="1"/>
</dbReference>
<organism evidence="1 2">
    <name type="scientific">Kazachstania africana (strain ATCC 22294 / BCRC 22015 / CBS 2517 / CECT 1963 / NBRC 1671 / NRRL Y-8276)</name>
    <name type="common">Yeast</name>
    <name type="synonym">Kluyveromyces africanus</name>
    <dbReference type="NCBI Taxonomy" id="1071382"/>
    <lineage>
        <taxon>Eukaryota</taxon>
        <taxon>Fungi</taxon>
        <taxon>Dikarya</taxon>
        <taxon>Ascomycota</taxon>
        <taxon>Saccharomycotina</taxon>
        <taxon>Saccharomycetes</taxon>
        <taxon>Saccharomycetales</taxon>
        <taxon>Saccharomycetaceae</taxon>
        <taxon>Kazachstania</taxon>
    </lineage>
</organism>
<accession>H2ARE7</accession>
<dbReference type="GeneID" id="13884828"/>
<dbReference type="RefSeq" id="XP_003956082.1">
    <property type="nucleotide sequence ID" value="XM_003956033.1"/>
</dbReference>
<keyword evidence="2" id="KW-1185">Reference proteome</keyword>
<sequence length="508" mass="58797">MTLRTLSSYERKILDETIRRERNGVIFTASYSASSEEWGDDTTLLTLKDSRPTIAILTKAIQRLISRHVELFTTINENYEFEILKSIKKDDILNILEFDSYKDEKINCHNGCPPYLLRHIFDNNRFVPGSKKPLWSLHIIDESLVIFHGQDMLFDIFSAANFHKLLLKETNIVANEPLDSSESDIIFSLENSIKKINNLKLSKSIYDNPRIHLPATSPDLFNLQTQSFFKSVFHSTVKKPIHYLVANVRTKEVTSDNTLSRVTTVQKYTDIFDYNTTLNNTTVFGKITRQRYEYLNSLITNQRICFKSFMVGIIMLCLKPSIENFEGSMKFSIVINLRPFLKESNIEFGLFYKDVLIDVPLSLIDDNAVMLSGYRDFSDNDPDLTEKILEFQFKRVTSLVKDLIERRISKFSTMGFNDDDIRQMKYGKPAEDTKIIRLFDTSEVSLGSGKRDGKYILHNTNFTKSLRKNDFFSVSYTLCDNSGLNLCLQFPDDCDMEAFVECFQSFIE</sequence>
<dbReference type="InterPro" id="IPR052058">
    <property type="entry name" value="Alcohol_O-acetyltransferase"/>
</dbReference>
<evidence type="ECO:0000313" key="1">
    <source>
        <dbReference type="EMBL" id="CCF56947.1"/>
    </source>
</evidence>
<gene>
    <name evidence="1" type="primary">KAFR0B06510</name>
    <name evidence="1" type="ORF">KAFR_0B06510</name>
</gene>
<dbReference type="AlphaFoldDB" id="H2ARE7"/>
<evidence type="ECO:0000313" key="2">
    <source>
        <dbReference type="Proteomes" id="UP000005220"/>
    </source>
</evidence>
<dbReference type="EMBL" id="HE650822">
    <property type="protein sequence ID" value="CCF56947.1"/>
    <property type="molecule type" value="Genomic_DNA"/>
</dbReference>
<reference evidence="1 2" key="1">
    <citation type="journal article" date="2011" name="Proc. Natl. Acad. Sci. U.S.A.">
        <title>Evolutionary erosion of yeast sex chromosomes by mating-type switching accidents.</title>
        <authorList>
            <person name="Gordon J.L."/>
            <person name="Armisen D."/>
            <person name="Proux-Wera E."/>
            <person name="Oheigeartaigh S.S."/>
            <person name="Byrne K.P."/>
            <person name="Wolfe K.H."/>
        </authorList>
    </citation>
    <scope>NUCLEOTIDE SEQUENCE [LARGE SCALE GENOMIC DNA]</scope>
    <source>
        <strain evidence="2">ATCC 22294 / BCRC 22015 / CBS 2517 / CECT 1963 / NBRC 1671 / NRRL Y-8276</strain>
    </source>
</reference>
<dbReference type="HOGENOM" id="CLU_520828_0_0_1"/>
<dbReference type="PANTHER" id="PTHR28037">
    <property type="entry name" value="ALCOHOL O-ACETYLTRANSFERASE 1-RELATED"/>
    <property type="match status" value="1"/>
</dbReference>
<dbReference type="Proteomes" id="UP000005220">
    <property type="component" value="Chromosome 2"/>
</dbReference>
<dbReference type="KEGG" id="kaf:KAFR_0B06510"/>
<dbReference type="OrthoDB" id="4040999at2759"/>